<dbReference type="EMBL" id="JBHTOC010000009">
    <property type="protein sequence ID" value="MFD1430069.1"/>
    <property type="molecule type" value="Genomic_DNA"/>
</dbReference>
<dbReference type="InterPro" id="IPR036890">
    <property type="entry name" value="HATPase_C_sf"/>
</dbReference>
<dbReference type="PANTHER" id="PTHR45453">
    <property type="entry name" value="PHOSPHATE REGULON SENSOR PROTEIN PHOR"/>
    <property type="match status" value="1"/>
</dbReference>
<dbReference type="PANTHER" id="PTHR45453:SF2">
    <property type="entry name" value="HISTIDINE KINASE"/>
    <property type="match status" value="1"/>
</dbReference>
<comment type="subcellular location">
    <subcellularLocation>
        <location evidence="2">Cell membrane</location>
        <topology evidence="2">Multi-pass membrane protein</topology>
    </subcellularLocation>
</comment>
<gene>
    <name evidence="12" type="ORF">ACFQ4P_07395</name>
</gene>
<evidence type="ECO:0000256" key="6">
    <source>
        <dbReference type="ARBA" id="ARBA00022692"/>
    </source>
</evidence>
<keyword evidence="9" id="KW-0902">Two-component regulatory system</keyword>
<evidence type="ECO:0000256" key="8">
    <source>
        <dbReference type="ARBA" id="ARBA00022989"/>
    </source>
</evidence>
<keyword evidence="6" id="KW-0812">Transmembrane</keyword>
<evidence type="ECO:0000256" key="2">
    <source>
        <dbReference type="ARBA" id="ARBA00004651"/>
    </source>
</evidence>
<protein>
    <recommendedName>
        <fullName evidence="3">histidine kinase</fullName>
        <ecNumber evidence="3">2.7.13.3</ecNumber>
    </recommendedName>
</protein>
<dbReference type="GO" id="GO:0016301">
    <property type="term" value="F:kinase activity"/>
    <property type="evidence" value="ECO:0007669"/>
    <property type="project" value="UniProtKB-KW"/>
</dbReference>
<evidence type="ECO:0000256" key="7">
    <source>
        <dbReference type="ARBA" id="ARBA00022777"/>
    </source>
</evidence>
<dbReference type="Proteomes" id="UP001597196">
    <property type="component" value="Unassembled WGS sequence"/>
</dbReference>
<dbReference type="InterPro" id="IPR036097">
    <property type="entry name" value="HisK_dim/P_sf"/>
</dbReference>
<evidence type="ECO:0000256" key="1">
    <source>
        <dbReference type="ARBA" id="ARBA00000085"/>
    </source>
</evidence>
<evidence type="ECO:0000256" key="5">
    <source>
        <dbReference type="ARBA" id="ARBA00022679"/>
    </source>
</evidence>
<dbReference type="SUPFAM" id="SSF55874">
    <property type="entry name" value="ATPase domain of HSP90 chaperone/DNA topoisomerase II/histidine kinase"/>
    <property type="match status" value="1"/>
</dbReference>
<reference evidence="13" key="1">
    <citation type="journal article" date="2019" name="Int. J. Syst. Evol. Microbiol.">
        <title>The Global Catalogue of Microorganisms (GCM) 10K type strain sequencing project: providing services to taxonomists for standard genome sequencing and annotation.</title>
        <authorList>
            <consortium name="The Broad Institute Genomics Platform"/>
            <consortium name="The Broad Institute Genome Sequencing Center for Infectious Disease"/>
            <person name="Wu L."/>
            <person name="Ma J."/>
        </authorList>
    </citation>
    <scope>NUCLEOTIDE SEQUENCE [LARGE SCALE GENOMIC DNA]</scope>
    <source>
        <strain evidence="13">CCM 8980</strain>
    </source>
</reference>
<dbReference type="Pfam" id="PF00512">
    <property type="entry name" value="HisKA"/>
    <property type="match status" value="1"/>
</dbReference>
<keyword evidence="5" id="KW-0808">Transferase</keyword>
<keyword evidence="10" id="KW-0472">Membrane</keyword>
<dbReference type="SMART" id="SM00387">
    <property type="entry name" value="HATPase_c"/>
    <property type="match status" value="1"/>
</dbReference>
<sequence>MLFVAFGLAALALILGVLLGLVLLDLRRMTRDLTYLNGRTTNAGVTTYTALRPVRALAAAINASLIKRRQLQAAQFDQQQKVHRMLTNLTHDIKTPLTVATGYVQLLARDAAPAQQDAFRRVQHNLGSVDYYLTYLLDFNLIQEKSASLDLSDVDLSALVETALFNDYDKLTEQKINVVPHIETGLHLHSDQALLRRIVQNALSNWLKYAARTATVSLDQLDAGHIQLRFDNETDAPVQDGETLTTRFYTSDQARTQLPSNGLGLNIIHTLATTLGGTMAIKTEPGHFSLTLIFKTDKFTA</sequence>
<dbReference type="PROSITE" id="PS50109">
    <property type="entry name" value="HIS_KIN"/>
    <property type="match status" value="1"/>
</dbReference>
<dbReference type="RefSeq" id="WP_203626518.1">
    <property type="nucleotide sequence ID" value="NZ_BOLQ01000005.1"/>
</dbReference>
<evidence type="ECO:0000259" key="11">
    <source>
        <dbReference type="PROSITE" id="PS50109"/>
    </source>
</evidence>
<dbReference type="InterPro" id="IPR050351">
    <property type="entry name" value="BphY/WalK/GraS-like"/>
</dbReference>
<name>A0ABW4CJ10_9LACO</name>
<dbReference type="Pfam" id="PF02518">
    <property type="entry name" value="HATPase_c"/>
    <property type="match status" value="1"/>
</dbReference>
<dbReference type="EC" id="2.7.13.3" evidence="3"/>
<evidence type="ECO:0000256" key="9">
    <source>
        <dbReference type="ARBA" id="ARBA00023012"/>
    </source>
</evidence>
<evidence type="ECO:0000313" key="13">
    <source>
        <dbReference type="Proteomes" id="UP001597196"/>
    </source>
</evidence>
<evidence type="ECO:0000256" key="3">
    <source>
        <dbReference type="ARBA" id="ARBA00012438"/>
    </source>
</evidence>
<comment type="caution">
    <text evidence="12">The sequence shown here is derived from an EMBL/GenBank/DDBJ whole genome shotgun (WGS) entry which is preliminary data.</text>
</comment>
<dbReference type="SUPFAM" id="SSF47384">
    <property type="entry name" value="Homodimeric domain of signal transducing histidine kinase"/>
    <property type="match status" value="1"/>
</dbReference>
<dbReference type="SMART" id="SM00388">
    <property type="entry name" value="HisKA"/>
    <property type="match status" value="1"/>
</dbReference>
<proteinExistence type="predicted"/>
<evidence type="ECO:0000313" key="12">
    <source>
        <dbReference type="EMBL" id="MFD1430069.1"/>
    </source>
</evidence>
<dbReference type="Gene3D" id="1.10.287.130">
    <property type="match status" value="1"/>
</dbReference>
<evidence type="ECO:0000256" key="10">
    <source>
        <dbReference type="ARBA" id="ARBA00023136"/>
    </source>
</evidence>
<dbReference type="InterPro" id="IPR005467">
    <property type="entry name" value="His_kinase_dom"/>
</dbReference>
<dbReference type="InterPro" id="IPR003661">
    <property type="entry name" value="HisK_dim/P_dom"/>
</dbReference>
<dbReference type="InterPro" id="IPR003594">
    <property type="entry name" value="HATPase_dom"/>
</dbReference>
<accession>A0ABW4CJ10</accession>
<evidence type="ECO:0000256" key="4">
    <source>
        <dbReference type="ARBA" id="ARBA00022475"/>
    </source>
</evidence>
<comment type="catalytic activity">
    <reaction evidence="1">
        <text>ATP + protein L-histidine = ADP + protein N-phospho-L-histidine.</text>
        <dbReference type="EC" id="2.7.13.3"/>
    </reaction>
</comment>
<keyword evidence="13" id="KW-1185">Reference proteome</keyword>
<keyword evidence="4" id="KW-1003">Cell membrane</keyword>
<dbReference type="CDD" id="cd00082">
    <property type="entry name" value="HisKA"/>
    <property type="match status" value="1"/>
</dbReference>
<feature type="domain" description="Histidine kinase" evidence="11">
    <location>
        <begin position="88"/>
        <end position="298"/>
    </location>
</feature>
<keyword evidence="8" id="KW-1133">Transmembrane helix</keyword>
<organism evidence="12 13">
    <name type="scientific">Lacticaseibacillus mingshuiensis</name>
    <dbReference type="NCBI Taxonomy" id="2799574"/>
    <lineage>
        <taxon>Bacteria</taxon>
        <taxon>Bacillati</taxon>
        <taxon>Bacillota</taxon>
        <taxon>Bacilli</taxon>
        <taxon>Lactobacillales</taxon>
        <taxon>Lactobacillaceae</taxon>
        <taxon>Lacticaseibacillus</taxon>
    </lineage>
</organism>
<dbReference type="Gene3D" id="3.30.565.10">
    <property type="entry name" value="Histidine kinase-like ATPase, C-terminal domain"/>
    <property type="match status" value="1"/>
</dbReference>
<keyword evidence="7 12" id="KW-0418">Kinase</keyword>